<organism evidence="2 3">
    <name type="scientific">Carnegiea gigantea</name>
    <dbReference type="NCBI Taxonomy" id="171969"/>
    <lineage>
        <taxon>Eukaryota</taxon>
        <taxon>Viridiplantae</taxon>
        <taxon>Streptophyta</taxon>
        <taxon>Embryophyta</taxon>
        <taxon>Tracheophyta</taxon>
        <taxon>Spermatophyta</taxon>
        <taxon>Magnoliopsida</taxon>
        <taxon>eudicotyledons</taxon>
        <taxon>Gunneridae</taxon>
        <taxon>Pentapetalae</taxon>
        <taxon>Caryophyllales</taxon>
        <taxon>Cactineae</taxon>
        <taxon>Cactaceae</taxon>
        <taxon>Cactoideae</taxon>
        <taxon>Echinocereeae</taxon>
        <taxon>Carnegiea</taxon>
    </lineage>
</organism>
<feature type="compositionally biased region" description="Basic and acidic residues" evidence="1">
    <location>
        <begin position="164"/>
        <end position="203"/>
    </location>
</feature>
<reference evidence="2" key="1">
    <citation type="submission" date="2022-04" db="EMBL/GenBank/DDBJ databases">
        <title>Carnegiea gigantea Genome sequencing and assembly v2.</title>
        <authorList>
            <person name="Copetti D."/>
            <person name="Sanderson M.J."/>
            <person name="Burquez A."/>
            <person name="Wojciechowski M.F."/>
        </authorList>
    </citation>
    <scope>NUCLEOTIDE SEQUENCE</scope>
    <source>
        <strain evidence="2">SGP5-SGP5p</strain>
        <tissue evidence="2">Aerial part</tissue>
    </source>
</reference>
<accession>A0A9Q1GIW1</accession>
<evidence type="ECO:0000313" key="2">
    <source>
        <dbReference type="EMBL" id="KAJ8420269.1"/>
    </source>
</evidence>
<name>A0A9Q1GIW1_9CARY</name>
<keyword evidence="3" id="KW-1185">Reference proteome</keyword>
<feature type="compositionally biased region" description="Polar residues" evidence="1">
    <location>
        <begin position="238"/>
        <end position="247"/>
    </location>
</feature>
<proteinExistence type="predicted"/>
<dbReference type="EMBL" id="JAKOGI010003634">
    <property type="protein sequence ID" value="KAJ8420269.1"/>
    <property type="molecule type" value="Genomic_DNA"/>
</dbReference>
<feature type="compositionally biased region" description="Basic residues" evidence="1">
    <location>
        <begin position="274"/>
        <end position="284"/>
    </location>
</feature>
<gene>
    <name evidence="2" type="ORF">Cgig2_004594</name>
</gene>
<sequence>MVEQLNEAETEAVRSIGFASFLKVDLKGREIMEITKSVTDKEYDEVHVAWVKKWNIDHNTAELTRILEFILAKKDRGEGSKRNFIIYLKLITSVRQYKESKSAKGVYYDGSLFCLMMLYLDRKADEKTETKNKDNGDKSLGKLPQKKHFSQGLTQKHKKKKNADKKEKIESKSNEELTAIKHKPVDQVAEKRKPSKDHTEKPLSKKAKREKFPQEIGKGDELTRKSAAKGEENKKSSEQITAMNAPSNDEGRQNFLRCPKTKRNIFKKPPLNWRTRKRGRRHNK</sequence>
<feature type="compositionally biased region" description="Basic and acidic residues" evidence="1">
    <location>
        <begin position="127"/>
        <end position="140"/>
    </location>
</feature>
<evidence type="ECO:0000256" key="1">
    <source>
        <dbReference type="SAM" id="MobiDB-lite"/>
    </source>
</evidence>
<protein>
    <submittedName>
        <fullName evidence="2">Uncharacterized protein</fullName>
    </submittedName>
</protein>
<feature type="region of interest" description="Disordered" evidence="1">
    <location>
        <begin position="127"/>
        <end position="284"/>
    </location>
</feature>
<comment type="caution">
    <text evidence="2">The sequence shown here is derived from an EMBL/GenBank/DDBJ whole genome shotgun (WGS) entry which is preliminary data.</text>
</comment>
<feature type="compositionally biased region" description="Basic and acidic residues" evidence="1">
    <location>
        <begin position="210"/>
        <end position="237"/>
    </location>
</feature>
<dbReference type="AlphaFoldDB" id="A0A9Q1GIW1"/>
<evidence type="ECO:0000313" key="3">
    <source>
        <dbReference type="Proteomes" id="UP001153076"/>
    </source>
</evidence>
<feature type="compositionally biased region" description="Basic residues" evidence="1">
    <location>
        <begin position="144"/>
        <end position="163"/>
    </location>
</feature>
<dbReference type="Proteomes" id="UP001153076">
    <property type="component" value="Unassembled WGS sequence"/>
</dbReference>